<feature type="domain" description="SGNH hydrolase-type esterase" evidence="1">
    <location>
        <begin position="50"/>
        <end position="220"/>
    </location>
</feature>
<accession>A0ABQ1QHX8</accession>
<dbReference type="InterPro" id="IPR036514">
    <property type="entry name" value="SGNH_hydro_sf"/>
</dbReference>
<evidence type="ECO:0000259" key="1">
    <source>
        <dbReference type="Pfam" id="PF13472"/>
    </source>
</evidence>
<dbReference type="Gene3D" id="3.40.50.1110">
    <property type="entry name" value="SGNH hydrolase"/>
    <property type="match status" value="1"/>
</dbReference>
<reference evidence="3" key="1">
    <citation type="journal article" date="2019" name="Int. J. Syst. Evol. Microbiol.">
        <title>The Global Catalogue of Microorganisms (GCM) 10K type strain sequencing project: providing services to taxonomists for standard genome sequencing and annotation.</title>
        <authorList>
            <consortium name="The Broad Institute Genomics Platform"/>
            <consortium name="The Broad Institute Genome Sequencing Center for Infectious Disease"/>
            <person name="Wu L."/>
            <person name="Ma J."/>
        </authorList>
    </citation>
    <scope>NUCLEOTIDE SEQUENCE [LARGE SCALE GENOMIC DNA]</scope>
    <source>
        <strain evidence="3">CGMCC 1.12922</strain>
    </source>
</reference>
<dbReference type="EMBL" id="BMGI01000001">
    <property type="protein sequence ID" value="GGD26705.1"/>
    <property type="molecule type" value="Genomic_DNA"/>
</dbReference>
<evidence type="ECO:0000313" key="2">
    <source>
        <dbReference type="EMBL" id="GGD26705.1"/>
    </source>
</evidence>
<comment type="caution">
    <text evidence="2">The sequence shown here is derived from an EMBL/GenBank/DDBJ whole genome shotgun (WGS) entry which is preliminary data.</text>
</comment>
<dbReference type="InterPro" id="IPR013830">
    <property type="entry name" value="SGNH_hydro"/>
</dbReference>
<protein>
    <recommendedName>
        <fullName evidence="1">SGNH hydrolase-type esterase domain-containing protein</fullName>
    </recommendedName>
</protein>
<gene>
    <name evidence="2" type="ORF">GCM10011358_08800</name>
</gene>
<dbReference type="PANTHER" id="PTHR30383:SF5">
    <property type="entry name" value="SGNH HYDROLASE-TYPE ESTERASE DOMAIN-CONTAINING PROTEIN"/>
    <property type="match status" value="1"/>
</dbReference>
<dbReference type="RefSeq" id="WP_188526376.1">
    <property type="nucleotide sequence ID" value="NZ_BMGI01000001.1"/>
</dbReference>
<organism evidence="2 3">
    <name type="scientific">Sinisalibacter lacisalsi</name>
    <dbReference type="NCBI Taxonomy" id="1526570"/>
    <lineage>
        <taxon>Bacteria</taxon>
        <taxon>Pseudomonadati</taxon>
        <taxon>Pseudomonadota</taxon>
        <taxon>Alphaproteobacteria</taxon>
        <taxon>Rhodobacterales</taxon>
        <taxon>Roseobacteraceae</taxon>
        <taxon>Sinisalibacter</taxon>
    </lineage>
</organism>
<dbReference type="SUPFAM" id="SSF52266">
    <property type="entry name" value="SGNH hydrolase"/>
    <property type="match status" value="1"/>
</dbReference>
<dbReference type="Proteomes" id="UP000617355">
    <property type="component" value="Unassembled WGS sequence"/>
</dbReference>
<proteinExistence type="predicted"/>
<evidence type="ECO:0000313" key="3">
    <source>
        <dbReference type="Proteomes" id="UP000617355"/>
    </source>
</evidence>
<dbReference type="PANTHER" id="PTHR30383">
    <property type="entry name" value="THIOESTERASE 1/PROTEASE 1/LYSOPHOSPHOLIPASE L1"/>
    <property type="match status" value="1"/>
</dbReference>
<sequence>MLHTTAKLALAPVLIAQGLKLRRRALRLPEAQGPRTGEAGDGPELRLLIVGDSSAAGVGASEQGVALAGRLAAELASTHHVTWQLVARTGATTADSLARLAALPPARFDIAVTALGVNDVTRSVPRASFLARQADLRALLADRFGVAQVIASGLPPMGDFPALPQPLRWVMGASARRFDAGLARATADDPGWHHVAFELSLTPDLMAEDGFHPGPAGYALWARMLAPAIRTALSSAAGSG</sequence>
<dbReference type="CDD" id="cd01836">
    <property type="entry name" value="FeeA_FeeB_like"/>
    <property type="match status" value="1"/>
</dbReference>
<dbReference type="Pfam" id="PF13472">
    <property type="entry name" value="Lipase_GDSL_2"/>
    <property type="match status" value="1"/>
</dbReference>
<keyword evidence="3" id="KW-1185">Reference proteome</keyword>
<dbReference type="InterPro" id="IPR051532">
    <property type="entry name" value="Ester_Hydrolysis_Enzymes"/>
</dbReference>
<name>A0ABQ1QHX8_9RHOB</name>